<evidence type="ECO:0000313" key="4">
    <source>
        <dbReference type="Proteomes" id="UP000219439"/>
    </source>
</evidence>
<feature type="domain" description="Cytochrome c oxidase subunit IV bacterial aa3 type" evidence="2">
    <location>
        <begin position="9"/>
        <end position="43"/>
    </location>
</feature>
<dbReference type="AlphaFoldDB" id="A0A285PCJ9"/>
<accession>A0A285PCJ9</accession>
<keyword evidence="1" id="KW-1133">Transmembrane helix</keyword>
<keyword evidence="1" id="KW-0812">Transmembrane</keyword>
<sequence>MSEELNPVMDYDEHNKTYNMFVNLTKWGTIAMVLLLIVMAATLL</sequence>
<protein>
    <submittedName>
        <fullName evidence="3">Aa3 type cytochrome c oxidase subunit IV</fullName>
    </submittedName>
</protein>
<name>A0A285PCJ9_9HYPH</name>
<dbReference type="InterPro" id="IPR036596">
    <property type="entry name" value="Cyt-C_aa3_sf"/>
</dbReference>
<dbReference type="Pfam" id="PF07835">
    <property type="entry name" value="COX4_pro_2"/>
    <property type="match status" value="1"/>
</dbReference>
<dbReference type="RefSeq" id="WP_097153348.1">
    <property type="nucleotide sequence ID" value="NZ_OBEL01000002.1"/>
</dbReference>
<evidence type="ECO:0000259" key="2">
    <source>
        <dbReference type="Pfam" id="PF07835"/>
    </source>
</evidence>
<keyword evidence="1" id="KW-0472">Membrane</keyword>
<keyword evidence="4" id="KW-1185">Reference proteome</keyword>
<reference evidence="3 4" key="1">
    <citation type="submission" date="2017-09" db="EMBL/GenBank/DDBJ databases">
        <authorList>
            <person name="Ehlers B."/>
            <person name="Leendertz F.H."/>
        </authorList>
    </citation>
    <scope>NUCLEOTIDE SEQUENCE [LARGE SCALE GENOMIC DNA]</scope>
    <source>
        <strain evidence="3 4">DSM 18289</strain>
    </source>
</reference>
<dbReference type="Gene3D" id="1.20.5.160">
    <property type="entry name" value="Bacterial aa3 type cytochrome c oxidase subunit IV"/>
    <property type="match status" value="1"/>
</dbReference>
<evidence type="ECO:0000256" key="1">
    <source>
        <dbReference type="SAM" id="Phobius"/>
    </source>
</evidence>
<organism evidence="3 4">
    <name type="scientific">Cohaesibacter gelatinilyticus</name>
    <dbReference type="NCBI Taxonomy" id="372072"/>
    <lineage>
        <taxon>Bacteria</taxon>
        <taxon>Pseudomonadati</taxon>
        <taxon>Pseudomonadota</taxon>
        <taxon>Alphaproteobacteria</taxon>
        <taxon>Hyphomicrobiales</taxon>
        <taxon>Cohaesibacteraceae</taxon>
    </lineage>
</organism>
<dbReference type="InterPro" id="IPR012422">
    <property type="entry name" value="Cyt_c_oxidase_su4_bac-aa3"/>
</dbReference>
<dbReference type="Proteomes" id="UP000219439">
    <property type="component" value="Unassembled WGS sequence"/>
</dbReference>
<proteinExistence type="predicted"/>
<dbReference type="SUPFAM" id="SSF81469">
    <property type="entry name" value="Bacterial aa3 type cytochrome c oxidase subunit IV"/>
    <property type="match status" value="1"/>
</dbReference>
<dbReference type="OrthoDB" id="9812071at2"/>
<gene>
    <name evidence="3" type="ORF">SAMN06265368_2034</name>
</gene>
<evidence type="ECO:0000313" key="3">
    <source>
        <dbReference type="EMBL" id="SNZ18957.1"/>
    </source>
</evidence>
<feature type="transmembrane region" description="Helical" evidence="1">
    <location>
        <begin position="20"/>
        <end position="43"/>
    </location>
</feature>
<dbReference type="EMBL" id="OBEL01000002">
    <property type="protein sequence ID" value="SNZ18957.1"/>
    <property type="molecule type" value="Genomic_DNA"/>
</dbReference>